<dbReference type="Proteomes" id="UP000799291">
    <property type="component" value="Unassembled WGS sequence"/>
</dbReference>
<accession>A0A6G1INS3</accession>
<evidence type="ECO:0000313" key="2">
    <source>
        <dbReference type="Proteomes" id="UP000799291"/>
    </source>
</evidence>
<organism evidence="1 2">
    <name type="scientific">Lentithecium fluviatile CBS 122367</name>
    <dbReference type="NCBI Taxonomy" id="1168545"/>
    <lineage>
        <taxon>Eukaryota</taxon>
        <taxon>Fungi</taxon>
        <taxon>Dikarya</taxon>
        <taxon>Ascomycota</taxon>
        <taxon>Pezizomycotina</taxon>
        <taxon>Dothideomycetes</taxon>
        <taxon>Pleosporomycetidae</taxon>
        <taxon>Pleosporales</taxon>
        <taxon>Massarineae</taxon>
        <taxon>Lentitheciaceae</taxon>
        <taxon>Lentithecium</taxon>
    </lineage>
</organism>
<keyword evidence="2" id="KW-1185">Reference proteome</keyword>
<reference evidence="1" key="1">
    <citation type="journal article" date="2020" name="Stud. Mycol.">
        <title>101 Dothideomycetes genomes: a test case for predicting lifestyles and emergence of pathogens.</title>
        <authorList>
            <person name="Haridas S."/>
            <person name="Albert R."/>
            <person name="Binder M."/>
            <person name="Bloem J."/>
            <person name="Labutti K."/>
            <person name="Salamov A."/>
            <person name="Andreopoulos B."/>
            <person name="Baker S."/>
            <person name="Barry K."/>
            <person name="Bills G."/>
            <person name="Bluhm B."/>
            <person name="Cannon C."/>
            <person name="Castanera R."/>
            <person name="Culley D."/>
            <person name="Daum C."/>
            <person name="Ezra D."/>
            <person name="Gonzalez J."/>
            <person name="Henrissat B."/>
            <person name="Kuo A."/>
            <person name="Liang C."/>
            <person name="Lipzen A."/>
            <person name="Lutzoni F."/>
            <person name="Magnuson J."/>
            <person name="Mondo S."/>
            <person name="Nolan M."/>
            <person name="Ohm R."/>
            <person name="Pangilinan J."/>
            <person name="Park H.-J."/>
            <person name="Ramirez L."/>
            <person name="Alfaro M."/>
            <person name="Sun H."/>
            <person name="Tritt A."/>
            <person name="Yoshinaga Y."/>
            <person name="Zwiers L.-H."/>
            <person name="Turgeon B."/>
            <person name="Goodwin S."/>
            <person name="Spatafora J."/>
            <person name="Crous P."/>
            <person name="Grigoriev I."/>
        </authorList>
    </citation>
    <scope>NUCLEOTIDE SEQUENCE</scope>
    <source>
        <strain evidence="1">CBS 122367</strain>
    </source>
</reference>
<sequence length="63" mass="6641">MCVTLSPPFPKLVPELFAYILDLQHLQQVSSLAVAGLLNLAPTVASVSADQSGARVREADYAG</sequence>
<proteinExistence type="predicted"/>
<gene>
    <name evidence="1" type="ORF">K458DRAFT_422187</name>
</gene>
<protein>
    <submittedName>
        <fullName evidence="1">Uncharacterized protein</fullName>
    </submittedName>
</protein>
<name>A0A6G1INS3_9PLEO</name>
<dbReference type="AlphaFoldDB" id="A0A6G1INS3"/>
<dbReference type="EMBL" id="MU005602">
    <property type="protein sequence ID" value="KAF2679640.1"/>
    <property type="molecule type" value="Genomic_DNA"/>
</dbReference>
<evidence type="ECO:0000313" key="1">
    <source>
        <dbReference type="EMBL" id="KAF2679640.1"/>
    </source>
</evidence>